<dbReference type="Proteomes" id="UP000007881">
    <property type="component" value="Chromosome"/>
</dbReference>
<evidence type="ECO:0000313" key="2">
    <source>
        <dbReference type="Proteomes" id="UP000007881"/>
    </source>
</evidence>
<keyword evidence="2" id="KW-1185">Reference proteome</keyword>
<protein>
    <recommendedName>
        <fullName evidence="3">Biopolymer transporter ExbD</fullName>
    </recommendedName>
</protein>
<name>I0IEK1_PHYMF</name>
<evidence type="ECO:0008006" key="3">
    <source>
        <dbReference type="Google" id="ProtNLM"/>
    </source>
</evidence>
<dbReference type="STRING" id="1142394.PSMK_15300"/>
<dbReference type="RefSeq" id="WP_014436907.1">
    <property type="nucleotide sequence ID" value="NC_017080.1"/>
</dbReference>
<reference evidence="1 2" key="1">
    <citation type="submission" date="2012-02" db="EMBL/GenBank/DDBJ databases">
        <title>Complete genome sequence of Phycisphaera mikurensis NBRC 102666.</title>
        <authorList>
            <person name="Ankai A."/>
            <person name="Hosoyama A."/>
            <person name="Terui Y."/>
            <person name="Sekine M."/>
            <person name="Fukai R."/>
            <person name="Kato Y."/>
            <person name="Nakamura S."/>
            <person name="Yamada-Narita S."/>
            <person name="Kawakoshi A."/>
            <person name="Fukunaga Y."/>
            <person name="Yamazaki S."/>
            <person name="Fujita N."/>
        </authorList>
    </citation>
    <scope>NUCLEOTIDE SEQUENCE [LARGE SCALE GENOMIC DNA]</scope>
    <source>
        <strain evidence="2">NBRC 102666 / KCTC 22515 / FYK2301M01</strain>
    </source>
</reference>
<accession>I0IEK1</accession>
<dbReference type="HOGENOM" id="CLU_1946786_0_0_0"/>
<sequence length="129" mass="13157">MAYKSFIDLLFILLLSTFVLLSESVRMETVDANPAEVSGGALALDEAERAVQVAVLPGGRVAVAGEEVDDAAAAGRVPAGAWALLVPGPEGLGHQRVMEVWATLRAAGLDVRLGVKPGPGPGSAAKEGV</sequence>
<proteinExistence type="predicted"/>
<dbReference type="AlphaFoldDB" id="I0IEK1"/>
<dbReference type="EMBL" id="AP012338">
    <property type="protein sequence ID" value="BAM03689.1"/>
    <property type="molecule type" value="Genomic_DNA"/>
</dbReference>
<dbReference type="KEGG" id="phm:PSMK_15300"/>
<organism evidence="1 2">
    <name type="scientific">Phycisphaera mikurensis (strain NBRC 102666 / KCTC 22515 / FYK2301M01)</name>
    <dbReference type="NCBI Taxonomy" id="1142394"/>
    <lineage>
        <taxon>Bacteria</taxon>
        <taxon>Pseudomonadati</taxon>
        <taxon>Planctomycetota</taxon>
        <taxon>Phycisphaerae</taxon>
        <taxon>Phycisphaerales</taxon>
        <taxon>Phycisphaeraceae</taxon>
        <taxon>Phycisphaera</taxon>
    </lineage>
</organism>
<gene>
    <name evidence="1" type="ordered locus">PSMK_15300</name>
</gene>
<evidence type="ECO:0000313" key="1">
    <source>
        <dbReference type="EMBL" id="BAM03689.1"/>
    </source>
</evidence>